<gene>
    <name evidence="2" type="ORF">G5B42_03810</name>
</gene>
<evidence type="ECO:0000259" key="1">
    <source>
        <dbReference type="Pfam" id="PF12673"/>
    </source>
</evidence>
<dbReference type="RefSeq" id="WP_181339119.1">
    <property type="nucleotide sequence ID" value="NZ_JAAKDE010000006.1"/>
</dbReference>
<evidence type="ECO:0000313" key="3">
    <source>
        <dbReference type="Proteomes" id="UP000657177"/>
    </source>
</evidence>
<feature type="domain" description="SipL SPOCS" evidence="1">
    <location>
        <begin position="44"/>
        <end position="119"/>
    </location>
</feature>
<dbReference type="AlphaFoldDB" id="A0A8J6I1Q3"/>
<sequence>MSVVCSSSAPQLYVQKQRINALVHRGENTGQLVLTSETCINAVKIDRIKPRLLEKKAHVFKNKVVVSGIIEKEIFFVDPENRVRFRDEKLPFSLAVDFPGLESDSRLEVQTHLLDAKVHFVLHPARFCLPGLLRQIVVAHLLVVVAEKRQLEVITHIDLFPRCFRPRRFSGQRVVLNNRKISYDERPLV</sequence>
<reference evidence="2" key="1">
    <citation type="submission" date="2020-06" db="EMBL/GenBank/DDBJ databases">
        <title>Novel chitinolytic bacterium.</title>
        <authorList>
            <person name="Ungkulpasvich U."/>
            <person name="Kosugi A."/>
            <person name="Uke A."/>
        </authorList>
    </citation>
    <scope>NUCLEOTIDE SEQUENCE</scope>
    <source>
        <strain evidence="2">UUS1-1</strain>
    </source>
</reference>
<organism evidence="2 3">
    <name type="scientific">Capillibacterium thermochitinicola</name>
    <dbReference type="NCBI Taxonomy" id="2699427"/>
    <lineage>
        <taxon>Bacteria</taxon>
        <taxon>Bacillati</taxon>
        <taxon>Bacillota</taxon>
        <taxon>Capillibacterium</taxon>
    </lineage>
</organism>
<proteinExistence type="predicted"/>
<keyword evidence="3" id="KW-1185">Reference proteome</keyword>
<accession>A0A8J6I1Q3</accession>
<dbReference type="InterPro" id="IPR024300">
    <property type="entry name" value="SipL_SPOCS_dom"/>
</dbReference>
<dbReference type="EMBL" id="JAAKDE010000006">
    <property type="protein sequence ID" value="MBA2132667.1"/>
    <property type="molecule type" value="Genomic_DNA"/>
</dbReference>
<evidence type="ECO:0000313" key="2">
    <source>
        <dbReference type="EMBL" id="MBA2132667.1"/>
    </source>
</evidence>
<dbReference type="Proteomes" id="UP000657177">
    <property type="component" value="Unassembled WGS sequence"/>
</dbReference>
<dbReference type="Pfam" id="PF12673">
    <property type="entry name" value="SipL"/>
    <property type="match status" value="1"/>
</dbReference>
<name>A0A8J6I1Q3_9FIRM</name>
<comment type="caution">
    <text evidence="2">The sequence shown here is derived from an EMBL/GenBank/DDBJ whole genome shotgun (WGS) entry which is preliminary data.</text>
</comment>
<protein>
    <submittedName>
        <fullName evidence="2">DUF3794 domain-containing protein</fullName>
    </submittedName>
</protein>